<dbReference type="EMBL" id="CAUOFW020010102">
    <property type="protein sequence ID" value="CAK9187712.1"/>
    <property type="molecule type" value="Genomic_DNA"/>
</dbReference>
<organism evidence="1 2">
    <name type="scientific">Ilex paraguariensis</name>
    <name type="common">yerba mate</name>
    <dbReference type="NCBI Taxonomy" id="185542"/>
    <lineage>
        <taxon>Eukaryota</taxon>
        <taxon>Viridiplantae</taxon>
        <taxon>Streptophyta</taxon>
        <taxon>Embryophyta</taxon>
        <taxon>Tracheophyta</taxon>
        <taxon>Spermatophyta</taxon>
        <taxon>Magnoliopsida</taxon>
        <taxon>eudicotyledons</taxon>
        <taxon>Gunneridae</taxon>
        <taxon>Pentapetalae</taxon>
        <taxon>asterids</taxon>
        <taxon>campanulids</taxon>
        <taxon>Aquifoliales</taxon>
        <taxon>Aquifoliaceae</taxon>
        <taxon>Ilex</taxon>
    </lineage>
</organism>
<evidence type="ECO:0000313" key="2">
    <source>
        <dbReference type="Proteomes" id="UP001642360"/>
    </source>
</evidence>
<keyword evidence="2" id="KW-1185">Reference proteome</keyword>
<accession>A0ABC8V2Y1</accession>
<sequence>MFDLHVPLEGWRCGFFFMSGHAWEFVDGVSFDIRVPLMSTVPRNFGAEDMTCDQALVISMVESHRRA</sequence>
<proteinExistence type="predicted"/>
<dbReference type="Proteomes" id="UP001642360">
    <property type="component" value="Unassembled WGS sequence"/>
</dbReference>
<gene>
    <name evidence="1" type="ORF">ILEXP_LOCUS58304</name>
</gene>
<protein>
    <submittedName>
        <fullName evidence="1">Uncharacterized protein</fullName>
    </submittedName>
</protein>
<dbReference type="AlphaFoldDB" id="A0ABC8V2Y1"/>
<comment type="caution">
    <text evidence="1">The sequence shown here is derived from an EMBL/GenBank/DDBJ whole genome shotgun (WGS) entry which is preliminary data.</text>
</comment>
<name>A0ABC8V2Y1_9AQUA</name>
<evidence type="ECO:0000313" key="1">
    <source>
        <dbReference type="EMBL" id="CAK9187712.1"/>
    </source>
</evidence>
<reference evidence="1 2" key="1">
    <citation type="submission" date="2024-02" db="EMBL/GenBank/DDBJ databases">
        <authorList>
            <person name="Vignale AGUSTIN F."/>
            <person name="Sosa J E."/>
            <person name="Modenutti C."/>
        </authorList>
    </citation>
    <scope>NUCLEOTIDE SEQUENCE [LARGE SCALE GENOMIC DNA]</scope>
</reference>